<feature type="chain" id="PRO_5044552500" evidence="12">
    <location>
        <begin position="22"/>
        <end position="73"/>
    </location>
</feature>
<name>A0A183HEJ5_9BILA</name>
<keyword evidence="3" id="KW-0444">Lipid biosynthesis</keyword>
<evidence type="ECO:0000256" key="11">
    <source>
        <dbReference type="SAM" id="Phobius"/>
    </source>
</evidence>
<keyword evidence="10" id="KW-0275">Fatty acid biosynthesis</keyword>
<reference evidence="15" key="1">
    <citation type="submission" date="2016-06" db="UniProtKB">
        <authorList>
            <consortium name="WormBaseParasite"/>
        </authorList>
    </citation>
    <scope>IDENTIFICATION</scope>
</reference>
<dbReference type="Proteomes" id="UP000267606">
    <property type="component" value="Unassembled WGS sequence"/>
</dbReference>
<accession>A0A183HEJ5</accession>
<keyword evidence="12" id="KW-0732">Signal</keyword>
<evidence type="ECO:0000256" key="9">
    <source>
        <dbReference type="ARBA" id="ARBA00023136"/>
    </source>
</evidence>
<evidence type="ECO:0000256" key="10">
    <source>
        <dbReference type="ARBA" id="ARBA00023160"/>
    </source>
</evidence>
<organism evidence="15">
    <name type="scientific">Onchocerca flexuosa</name>
    <dbReference type="NCBI Taxonomy" id="387005"/>
    <lineage>
        <taxon>Eukaryota</taxon>
        <taxon>Metazoa</taxon>
        <taxon>Ecdysozoa</taxon>
        <taxon>Nematoda</taxon>
        <taxon>Chromadorea</taxon>
        <taxon>Rhabditida</taxon>
        <taxon>Spirurina</taxon>
        <taxon>Spiruromorpha</taxon>
        <taxon>Filarioidea</taxon>
        <taxon>Onchocercidae</taxon>
        <taxon>Onchocerca</taxon>
    </lineage>
</organism>
<dbReference type="WBParaSite" id="OFLC_0000590601-mRNA-1">
    <property type="protein sequence ID" value="OFLC_0000590601-mRNA-1"/>
    <property type="gene ID" value="OFLC_0000590601"/>
</dbReference>
<reference evidence="13 14" key="2">
    <citation type="submission" date="2018-11" db="EMBL/GenBank/DDBJ databases">
        <authorList>
            <consortium name="Pathogen Informatics"/>
        </authorList>
    </citation>
    <scope>NUCLEOTIDE SEQUENCE [LARGE SCALE GENOMIC DNA]</scope>
</reference>
<dbReference type="UniPathway" id="UPA00094"/>
<evidence type="ECO:0000256" key="6">
    <source>
        <dbReference type="ARBA" id="ARBA00022832"/>
    </source>
</evidence>
<dbReference type="EMBL" id="UZAJ01005333">
    <property type="protein sequence ID" value="VDO44753.1"/>
    <property type="molecule type" value="Genomic_DNA"/>
</dbReference>
<keyword evidence="7 11" id="KW-1133">Transmembrane helix</keyword>
<keyword evidence="5 11" id="KW-0812">Transmembrane</keyword>
<evidence type="ECO:0000256" key="7">
    <source>
        <dbReference type="ARBA" id="ARBA00022989"/>
    </source>
</evidence>
<comment type="pathway">
    <text evidence="2">Lipid metabolism; fatty acid biosynthesis.</text>
</comment>
<evidence type="ECO:0000256" key="3">
    <source>
        <dbReference type="ARBA" id="ARBA00022516"/>
    </source>
</evidence>
<evidence type="ECO:0000313" key="14">
    <source>
        <dbReference type="Proteomes" id="UP000267606"/>
    </source>
</evidence>
<sequence>MQLLQFFITLLILTHVGYLMAIGEAVDGTLSTYLFCLGMEISYAILFANFYYQSYVKGGGKKFKEEKMAMKKD</sequence>
<proteinExistence type="predicted"/>
<keyword evidence="4" id="KW-0808">Transferase</keyword>
<dbReference type="AlphaFoldDB" id="A0A183HEJ5"/>
<feature type="signal peptide" evidence="12">
    <location>
        <begin position="1"/>
        <end position="21"/>
    </location>
</feature>
<keyword evidence="6" id="KW-0276">Fatty acid metabolism</keyword>
<dbReference type="STRING" id="387005.A0A183HEJ5"/>
<gene>
    <name evidence="13" type="ORF">OFLC_LOCUS5907</name>
</gene>
<evidence type="ECO:0000313" key="13">
    <source>
        <dbReference type="EMBL" id="VDO44753.1"/>
    </source>
</evidence>
<dbReference type="Pfam" id="PF01151">
    <property type="entry name" value="ELO"/>
    <property type="match status" value="1"/>
</dbReference>
<comment type="subcellular location">
    <subcellularLocation>
        <location evidence="1">Membrane</location>
        <topology evidence="1">Multi-pass membrane protein</topology>
    </subcellularLocation>
</comment>
<dbReference type="GO" id="GO:0006633">
    <property type="term" value="P:fatty acid biosynthetic process"/>
    <property type="evidence" value="ECO:0007669"/>
    <property type="project" value="UniProtKB-UniPathway"/>
</dbReference>
<dbReference type="GO" id="GO:0016020">
    <property type="term" value="C:membrane"/>
    <property type="evidence" value="ECO:0007669"/>
    <property type="project" value="UniProtKB-SubCell"/>
</dbReference>
<dbReference type="InterPro" id="IPR002076">
    <property type="entry name" value="ELO_fam"/>
</dbReference>
<evidence type="ECO:0000313" key="15">
    <source>
        <dbReference type="WBParaSite" id="OFLC_0000590601-mRNA-1"/>
    </source>
</evidence>
<keyword evidence="14" id="KW-1185">Reference proteome</keyword>
<evidence type="ECO:0000256" key="2">
    <source>
        <dbReference type="ARBA" id="ARBA00005194"/>
    </source>
</evidence>
<keyword evidence="8" id="KW-0443">Lipid metabolism</keyword>
<evidence type="ECO:0000256" key="5">
    <source>
        <dbReference type="ARBA" id="ARBA00022692"/>
    </source>
</evidence>
<protein>
    <submittedName>
        <fullName evidence="15">Elongation of very long chain fatty acids protein</fullName>
    </submittedName>
</protein>
<evidence type="ECO:0000256" key="12">
    <source>
        <dbReference type="SAM" id="SignalP"/>
    </source>
</evidence>
<feature type="transmembrane region" description="Helical" evidence="11">
    <location>
        <begin position="31"/>
        <end position="52"/>
    </location>
</feature>
<dbReference type="GO" id="GO:0009922">
    <property type="term" value="F:fatty acid elongase activity"/>
    <property type="evidence" value="ECO:0007669"/>
    <property type="project" value="InterPro"/>
</dbReference>
<keyword evidence="9 11" id="KW-0472">Membrane</keyword>
<evidence type="ECO:0000256" key="1">
    <source>
        <dbReference type="ARBA" id="ARBA00004141"/>
    </source>
</evidence>
<evidence type="ECO:0000256" key="8">
    <source>
        <dbReference type="ARBA" id="ARBA00023098"/>
    </source>
</evidence>
<evidence type="ECO:0000256" key="4">
    <source>
        <dbReference type="ARBA" id="ARBA00022679"/>
    </source>
</evidence>